<feature type="transmembrane region" description="Helical" evidence="9">
    <location>
        <begin position="172"/>
        <end position="192"/>
    </location>
</feature>
<keyword evidence="6 9" id="KW-1133">Transmembrane helix</keyword>
<dbReference type="eggNOG" id="COG0477">
    <property type="taxonomic scope" value="Bacteria"/>
</dbReference>
<feature type="transmembrane region" description="Helical" evidence="9">
    <location>
        <begin position="140"/>
        <end position="160"/>
    </location>
</feature>
<dbReference type="eggNOG" id="COG4932">
    <property type="taxonomic scope" value="Bacteria"/>
</dbReference>
<dbReference type="InterPro" id="IPR013783">
    <property type="entry name" value="Ig-like_fold"/>
</dbReference>
<evidence type="ECO:0000256" key="3">
    <source>
        <dbReference type="ARBA" id="ARBA00022448"/>
    </source>
</evidence>
<feature type="transmembrane region" description="Helical" evidence="9">
    <location>
        <begin position="392"/>
        <end position="417"/>
    </location>
</feature>
<accession>G8WS97</accession>
<dbReference type="RefSeq" id="WP_014143713.1">
    <property type="nucleotide sequence ID" value="NC_016111.1"/>
</dbReference>
<evidence type="ECO:0000256" key="1">
    <source>
        <dbReference type="ARBA" id="ARBA00004651"/>
    </source>
</evidence>
<comment type="subcellular location">
    <subcellularLocation>
        <location evidence="1">Cell membrane</location>
        <topology evidence="1">Multi-pass membrane protein</topology>
    </subcellularLocation>
</comment>
<dbReference type="PATRIC" id="fig|1003195.11.peg.4456"/>
<dbReference type="EMBL" id="CP003219">
    <property type="protein sequence ID" value="AEW95336.1"/>
    <property type="molecule type" value="Genomic_DNA"/>
</dbReference>
<dbReference type="InterPro" id="IPR008969">
    <property type="entry name" value="CarboxyPept-like_regulatory"/>
</dbReference>
<feature type="transmembrane region" description="Helical" evidence="9">
    <location>
        <begin position="46"/>
        <end position="68"/>
    </location>
</feature>
<dbReference type="GO" id="GO:0005886">
    <property type="term" value="C:plasma membrane"/>
    <property type="evidence" value="ECO:0007669"/>
    <property type="project" value="UniProtKB-SubCell"/>
</dbReference>
<evidence type="ECO:0000256" key="6">
    <source>
        <dbReference type="ARBA" id="ARBA00022989"/>
    </source>
</evidence>
<evidence type="ECO:0000256" key="2">
    <source>
        <dbReference type="ARBA" id="ARBA00007520"/>
    </source>
</evidence>
<dbReference type="SUPFAM" id="SSF103473">
    <property type="entry name" value="MFS general substrate transporter"/>
    <property type="match status" value="1"/>
</dbReference>
<dbReference type="Gene3D" id="2.60.40.10">
    <property type="entry name" value="Immunoglobulins"/>
    <property type="match status" value="1"/>
</dbReference>
<feature type="transmembrane region" description="Helical" evidence="9">
    <location>
        <begin position="110"/>
        <end position="128"/>
    </location>
</feature>
<feature type="transmembrane region" description="Helical" evidence="9">
    <location>
        <begin position="506"/>
        <end position="524"/>
    </location>
</feature>
<feature type="transmembrane region" description="Helical" evidence="9">
    <location>
        <begin position="80"/>
        <end position="98"/>
    </location>
</feature>
<dbReference type="KEGG" id="scy:SCATT_29650"/>
<feature type="region of interest" description="Disordered" evidence="8">
    <location>
        <begin position="829"/>
        <end position="848"/>
    </location>
</feature>
<feature type="transmembrane region" description="Helical" evidence="9">
    <location>
        <begin position="429"/>
        <end position="452"/>
    </location>
</feature>
<evidence type="ECO:0000256" key="7">
    <source>
        <dbReference type="ARBA" id="ARBA00023136"/>
    </source>
</evidence>
<dbReference type="KEGG" id="sct:SCAT_2976"/>
<dbReference type="PROSITE" id="PS50850">
    <property type="entry name" value="MFS"/>
    <property type="match status" value="1"/>
</dbReference>
<dbReference type="OrthoDB" id="7375466at2"/>
<feature type="domain" description="Major facilitator superfamily (MFS) profile" evidence="10">
    <location>
        <begin position="45"/>
        <end position="529"/>
    </location>
</feature>
<evidence type="ECO:0000256" key="8">
    <source>
        <dbReference type="SAM" id="MobiDB-lite"/>
    </source>
</evidence>
<proteinExistence type="inferred from homology"/>
<dbReference type="Proteomes" id="UP000007842">
    <property type="component" value="Chromosome"/>
</dbReference>
<keyword evidence="12" id="KW-1185">Reference proteome</keyword>
<dbReference type="GO" id="GO:0022857">
    <property type="term" value="F:transmembrane transporter activity"/>
    <property type="evidence" value="ECO:0007669"/>
    <property type="project" value="InterPro"/>
</dbReference>
<keyword evidence="5 9" id="KW-0812">Transmembrane</keyword>
<keyword evidence="3" id="KW-0813">Transport</keyword>
<dbReference type="Pfam" id="PF07690">
    <property type="entry name" value="MFS_1"/>
    <property type="match status" value="1"/>
</dbReference>
<feature type="transmembrane region" description="Helical" evidence="9">
    <location>
        <begin position="303"/>
        <end position="326"/>
    </location>
</feature>
<dbReference type="AlphaFoldDB" id="F8K2S1"/>
<dbReference type="InterPro" id="IPR020846">
    <property type="entry name" value="MFS_dom"/>
</dbReference>
<keyword evidence="7 9" id="KW-0472">Membrane</keyword>
<dbReference type="PANTHER" id="PTHR23501">
    <property type="entry name" value="MAJOR FACILITATOR SUPERFAMILY"/>
    <property type="match status" value="1"/>
</dbReference>
<feature type="transmembrane region" description="Helical" evidence="9">
    <location>
        <begin position="237"/>
        <end position="255"/>
    </location>
</feature>
<dbReference type="PANTHER" id="PTHR23501:SF197">
    <property type="entry name" value="COMD"/>
    <property type="match status" value="1"/>
</dbReference>
<dbReference type="InterPro" id="IPR036259">
    <property type="entry name" value="MFS_trans_sf"/>
</dbReference>
<organism evidence="11 12">
    <name type="scientific">Streptantibioticus cattleyicolor (strain ATCC 35852 / DSM 46488 / JCM 4925 / NBRC 14057 / NRRL 8057)</name>
    <name type="common">Streptomyces cattleya</name>
    <dbReference type="NCBI Taxonomy" id="1003195"/>
    <lineage>
        <taxon>Bacteria</taxon>
        <taxon>Bacillati</taxon>
        <taxon>Actinomycetota</taxon>
        <taxon>Actinomycetes</taxon>
        <taxon>Kitasatosporales</taxon>
        <taxon>Streptomycetaceae</taxon>
        <taxon>Streptantibioticus</taxon>
    </lineage>
</organism>
<dbReference type="Gene3D" id="1.20.1720.10">
    <property type="entry name" value="Multidrug resistance protein D"/>
    <property type="match status" value="1"/>
</dbReference>
<dbReference type="SUPFAM" id="SSF49478">
    <property type="entry name" value="Cna protein B-type domain"/>
    <property type="match status" value="1"/>
</dbReference>
<comment type="similarity">
    <text evidence="2">Belongs to the major facilitator superfamily. TCR/Tet family.</text>
</comment>
<dbReference type="CDD" id="cd17502">
    <property type="entry name" value="MFS_Azr1_MDR_like"/>
    <property type="match status" value="1"/>
</dbReference>
<keyword evidence="4" id="KW-1003">Cell membrane</keyword>
<dbReference type="Pfam" id="PF13620">
    <property type="entry name" value="CarboxypepD_reg"/>
    <property type="match status" value="3"/>
</dbReference>
<feature type="compositionally biased region" description="Basic and acidic residues" evidence="8">
    <location>
        <begin position="834"/>
        <end position="848"/>
    </location>
</feature>
<dbReference type="FunFam" id="1.20.1720.10:FF:000004">
    <property type="entry name" value="EmrB/QacA family drug resistance transporter"/>
    <property type="match status" value="1"/>
</dbReference>
<feature type="transmembrane region" description="Helical" evidence="9">
    <location>
        <begin position="338"/>
        <end position="360"/>
    </location>
</feature>
<feature type="region of interest" description="Disordered" evidence="8">
    <location>
        <begin position="1"/>
        <end position="35"/>
    </location>
</feature>
<dbReference type="GO" id="GO:0005975">
    <property type="term" value="P:carbohydrate metabolic process"/>
    <property type="evidence" value="ECO:0007669"/>
    <property type="project" value="UniProtKB-ARBA"/>
</dbReference>
<evidence type="ECO:0000256" key="5">
    <source>
        <dbReference type="ARBA" id="ARBA00022692"/>
    </source>
</evidence>
<evidence type="ECO:0000313" key="11">
    <source>
        <dbReference type="EMBL" id="AEW95336.1"/>
    </source>
</evidence>
<name>F8K2S1_STREN</name>
<feature type="transmembrane region" description="Helical" evidence="9">
    <location>
        <begin position="367"/>
        <end position="386"/>
    </location>
</feature>
<gene>
    <name evidence="11" type="ordered locus">SCATT_29650</name>
</gene>
<dbReference type="InterPro" id="IPR011701">
    <property type="entry name" value="MFS"/>
</dbReference>
<feature type="transmembrane region" description="Helical" evidence="9">
    <location>
        <begin position="198"/>
        <end position="217"/>
    </location>
</feature>
<feature type="transmembrane region" description="Helical" evidence="9">
    <location>
        <begin position="261"/>
        <end position="282"/>
    </location>
</feature>
<reference evidence="12" key="1">
    <citation type="submission" date="2011-12" db="EMBL/GenBank/DDBJ databases">
        <title>Complete genome sequence of Streptomyces cattleya strain DSM 46488.</title>
        <authorList>
            <person name="Ou H.-Y."/>
            <person name="Li P."/>
            <person name="Zhao C."/>
            <person name="O'Hagan D."/>
            <person name="Deng Z."/>
        </authorList>
    </citation>
    <scope>NUCLEOTIDE SEQUENCE [LARGE SCALE GENOMIC DNA]</scope>
    <source>
        <strain evidence="12">ATCC 35852 / DSM 46488 / JCM 4925 / NBRC 14057 / NRRL 8057</strain>
    </source>
</reference>
<evidence type="ECO:0000259" key="10">
    <source>
        <dbReference type="PROSITE" id="PS50850"/>
    </source>
</evidence>
<dbReference type="HOGENOM" id="CLU_000960_11_1_11"/>
<dbReference type="SUPFAM" id="SSF49464">
    <property type="entry name" value="Carboxypeptidase regulatory domain-like"/>
    <property type="match status" value="2"/>
</dbReference>
<dbReference type="PRINTS" id="PR01036">
    <property type="entry name" value="TCRTETB"/>
</dbReference>
<dbReference type="STRING" id="1003195.SCATT_29650"/>
<dbReference type="Gene3D" id="1.20.1250.20">
    <property type="entry name" value="MFS general substrate transporter like domains"/>
    <property type="match status" value="1"/>
</dbReference>
<dbReference type="Gene3D" id="2.60.40.1120">
    <property type="entry name" value="Carboxypeptidase-like, regulatory domain"/>
    <property type="match status" value="2"/>
</dbReference>
<sequence length="848" mass="86730">MATTTPPGVRKAGPKHGPADPKHGTHGHHHGGAPAPMTHRQILEALSGLMLGMFVAVLSSTIVSTALPTILADIGGGQSAYTWIVTAALLAVTATTPLWGKMSDLVSKKLLVQIALVLYIVASVAAGFSQNAGMLIACRVVQGVGAGGLSALSQVIMAAMISPRERGRYSGYLGATFAVATVGGPLIGGVITDTSWLGWRWCFYVVVPFALIALVVLQKTIHLPVVRNKKKVDWLGAFFVTAAVCLIMVWVTLAGDKYDWMSWQTAVMVPGAVVLAAIFVLVEFKAAEPIIPMRLFRNKTISITSLASVFVGVAMYSGTVFLSQYFQLSRGKTPTMSGVMTIPMVAGLFLASMGSGQVITRTGRWKAFLIGGGVFLTGGAALLGMLRSDTPYWQVAVYMALIGIGVGLMMQNLVLAVQNQVAPKDLGSASSLVTFFRTLGGAIGVAALGAALSSRITHYTKDGFAALGIPVPASGGGESGIPDLKKLPAVVRGVVEGAYGHGIGDVFLYAAPFAFVALLLVLFIKEVPLRTNTGLQQAAGAAEGTPEPAPARASATISQPALEPELVSAAAGAQSAAAYATAGTSPYGEEVPMNGSMIHGFVRGADGSAVGSATLTLISLQGRQLGRALVGPDGGYSLAAPGPGSYVLIAAADGHQPQASTVVVGDGPLGYDVMLAGTSGLAGAVRAAADGQPVADAMVVVTDVRGEVLATAKTGESGTFSFEELTPGSFTVAVNAAAFRPVALPVEVDGQGITRIEVELASGAQLQGVVRAGAEHRPLADARVTLIDAAGNVAGTATTGEDGSYAFTDLDAGDYTLIAAGYPPVATSLSVDGRGTDGHDVELGHPDE</sequence>
<accession>F8K2S1</accession>
<evidence type="ECO:0000256" key="4">
    <source>
        <dbReference type="ARBA" id="ARBA00022475"/>
    </source>
</evidence>
<evidence type="ECO:0000256" key="9">
    <source>
        <dbReference type="SAM" id="Phobius"/>
    </source>
</evidence>
<protein>
    <submittedName>
        <fullName evidence="11">Major facilitator superfamily permease</fullName>
    </submittedName>
</protein>
<evidence type="ECO:0000313" key="12">
    <source>
        <dbReference type="Proteomes" id="UP000007842"/>
    </source>
</evidence>